<dbReference type="OrthoDB" id="9803101at2"/>
<reference evidence="2 3" key="1">
    <citation type="submission" date="2013-03" db="EMBL/GenBank/DDBJ databases">
        <title>Salinisphaera hydrothermalis C41B8 Genome Sequencing.</title>
        <authorList>
            <person name="Li C."/>
            <person name="Lai Q."/>
            <person name="Shao Z."/>
        </authorList>
    </citation>
    <scope>NUCLEOTIDE SEQUENCE [LARGE SCALE GENOMIC DNA]</scope>
    <source>
        <strain evidence="2 3">C41B8</strain>
    </source>
</reference>
<dbReference type="InterPro" id="IPR035959">
    <property type="entry name" value="RutC-like_sf"/>
</dbReference>
<dbReference type="SUPFAM" id="SSF55298">
    <property type="entry name" value="YjgF-like"/>
    <property type="match status" value="1"/>
</dbReference>
<name>A0A084IR88_SALHC</name>
<proteinExistence type="inferred from homology"/>
<dbReference type="FunFam" id="3.30.1330.40:FF:000001">
    <property type="entry name" value="L-PSP family endoribonuclease"/>
    <property type="match status" value="1"/>
</dbReference>
<evidence type="ECO:0000313" key="2">
    <source>
        <dbReference type="EMBL" id="KEZ79222.1"/>
    </source>
</evidence>
<dbReference type="PANTHER" id="PTHR11803:SF39">
    <property type="entry name" value="2-IMINOBUTANOATE_2-IMINOPROPANOATE DEAMINASE"/>
    <property type="match status" value="1"/>
</dbReference>
<dbReference type="NCBIfam" id="TIGR00004">
    <property type="entry name" value="Rid family detoxifying hydrolase"/>
    <property type="match status" value="1"/>
</dbReference>
<dbReference type="GO" id="GO:0019239">
    <property type="term" value="F:deaminase activity"/>
    <property type="evidence" value="ECO:0007669"/>
    <property type="project" value="TreeGrafter"/>
</dbReference>
<dbReference type="PANTHER" id="PTHR11803">
    <property type="entry name" value="2-IMINOBUTANOATE/2-IMINOPROPANOATE DEAMINASE RIDA"/>
    <property type="match status" value="1"/>
</dbReference>
<keyword evidence="3" id="KW-1185">Reference proteome</keyword>
<dbReference type="CDD" id="cd00448">
    <property type="entry name" value="YjgF_YER057c_UK114_family"/>
    <property type="match status" value="1"/>
</dbReference>
<dbReference type="AlphaFoldDB" id="A0A084IR88"/>
<sequence>MQPINQQIIHTHDAPAAIGPYSQAVSVNGMIFVSGQIPLDPKSGELIEGDFKAQVEQVFDNLTAIAEAAGLTLDNAVRIGLYLTDMSQFAVVNEVMEARFNSPYPARAAIGVASLPKNAAVEADAIFAAG</sequence>
<dbReference type="Pfam" id="PF01042">
    <property type="entry name" value="Ribonuc_L-PSP"/>
    <property type="match status" value="1"/>
</dbReference>
<evidence type="ECO:0000313" key="3">
    <source>
        <dbReference type="Proteomes" id="UP000028302"/>
    </source>
</evidence>
<dbReference type="PATRIC" id="fig|1304275.5.peg.138"/>
<dbReference type="InterPro" id="IPR006175">
    <property type="entry name" value="YjgF/YER057c/UK114"/>
</dbReference>
<organism evidence="2 3">
    <name type="scientific">Salinisphaera hydrothermalis (strain C41B8)</name>
    <dbReference type="NCBI Taxonomy" id="1304275"/>
    <lineage>
        <taxon>Bacteria</taxon>
        <taxon>Pseudomonadati</taxon>
        <taxon>Pseudomonadota</taxon>
        <taxon>Gammaproteobacteria</taxon>
        <taxon>Salinisphaerales</taxon>
        <taxon>Salinisphaeraceae</taxon>
        <taxon>Salinisphaera</taxon>
    </lineage>
</organism>
<evidence type="ECO:0000256" key="1">
    <source>
        <dbReference type="ARBA" id="ARBA00010552"/>
    </source>
</evidence>
<dbReference type="GO" id="GO:0005829">
    <property type="term" value="C:cytosol"/>
    <property type="evidence" value="ECO:0007669"/>
    <property type="project" value="TreeGrafter"/>
</dbReference>
<gene>
    <name evidence="2" type="ORF">C41B8_00695</name>
</gene>
<dbReference type="eggNOG" id="COG0251">
    <property type="taxonomic scope" value="Bacteria"/>
</dbReference>
<dbReference type="InterPro" id="IPR006056">
    <property type="entry name" value="RidA"/>
</dbReference>
<dbReference type="EMBL" id="APNK01000001">
    <property type="protein sequence ID" value="KEZ79222.1"/>
    <property type="molecule type" value="Genomic_DNA"/>
</dbReference>
<protein>
    <submittedName>
        <fullName evidence="2">Endoribonuclease L-PSP</fullName>
    </submittedName>
</protein>
<accession>A0A084IR88</accession>
<dbReference type="RefSeq" id="WP_037332774.1">
    <property type="nucleotide sequence ID" value="NZ_APNK01000001.1"/>
</dbReference>
<dbReference type="STRING" id="1304275.C41B8_00695"/>
<dbReference type="Proteomes" id="UP000028302">
    <property type="component" value="Unassembled WGS sequence"/>
</dbReference>
<comment type="caution">
    <text evidence="2">The sequence shown here is derived from an EMBL/GenBank/DDBJ whole genome shotgun (WGS) entry which is preliminary data.</text>
</comment>
<comment type="similarity">
    <text evidence="1">Belongs to the RutC family.</text>
</comment>
<dbReference type="Gene3D" id="3.30.1330.40">
    <property type="entry name" value="RutC-like"/>
    <property type="match status" value="1"/>
</dbReference>